<dbReference type="Proteomes" id="UP000515317">
    <property type="component" value="Chromosome"/>
</dbReference>
<evidence type="ECO:0000313" key="1">
    <source>
        <dbReference type="EMBL" id="BCJ92208.1"/>
    </source>
</evidence>
<protein>
    <recommendedName>
        <fullName evidence="3">Nucleotidyltransferase family protein</fullName>
    </recommendedName>
</protein>
<dbReference type="RefSeq" id="WP_222875801.1">
    <property type="nucleotide sequence ID" value="NZ_AP023361.1"/>
</dbReference>
<dbReference type="EMBL" id="AP023361">
    <property type="protein sequence ID" value="BCJ92208.1"/>
    <property type="molecule type" value="Genomic_DNA"/>
</dbReference>
<name>A0A6S6QZT8_9HYPH</name>
<dbReference type="Gene3D" id="3.30.460.40">
    <property type="match status" value="1"/>
</dbReference>
<dbReference type="KEGG" id="tso:IZ6_29430"/>
<accession>A0A6S6QZT8</accession>
<evidence type="ECO:0008006" key="3">
    <source>
        <dbReference type="Google" id="ProtNLM"/>
    </source>
</evidence>
<dbReference type="AlphaFoldDB" id="A0A6S6QZT8"/>
<proteinExistence type="predicted"/>
<sequence length="488" mass="53795">MSTSVTRRFPDYGWAWPSGGLDLLLKAVLSPDDEVASRAGVSWLATHDIDAMGFREHRLLAALSERFGKRLSASPALPRLIGLQRMLWTKSQIAMRDSTEALAALADAKVPFMLLKGASHIAADRALRRSRMSHDIDILVQRKHMSEAFGVLLDAGWSAATGAGSLRLRARATALRAMNFFKGQFGDIDIHQVAFNRVQAGGEDSEEGLWARALTAEFEGIPVFIPSAADRIALAIGHGSLDAHTHSDWLVDIARTLARPDLDWDALIEALDRRGLLVPAASTFSYLVQEIGYAVPAERLEDILKRAGGRPFSERLLLLECKPKSDLGLIGFLARGAAKQVRIRRSKRKRFGSREIVWPARVGKRVGAAEATLSDISTIEVAAKGPSVAEFVLQIHLPPARRRVDIELSTDTRHLAVLRYKKRNKTGGLREISFTGPVDLAEGETRLVLEARPSRFAHEWKDAKDANRYRSLAFAVCKATVSPRREPS</sequence>
<dbReference type="InterPro" id="IPR039498">
    <property type="entry name" value="NTP_transf_5"/>
</dbReference>
<reference evidence="1 2" key="1">
    <citation type="submission" date="2020-08" db="EMBL/GenBank/DDBJ databases">
        <title>Genome sequence of Rhizobiales bacterium strain IZ6.</title>
        <authorList>
            <person name="Nakai R."/>
            <person name="Naganuma T."/>
        </authorList>
    </citation>
    <scope>NUCLEOTIDE SEQUENCE [LARGE SCALE GENOMIC DNA]</scope>
    <source>
        <strain evidence="1 2">IZ6</strain>
    </source>
</reference>
<keyword evidence="2" id="KW-1185">Reference proteome</keyword>
<dbReference type="Pfam" id="PF14907">
    <property type="entry name" value="NTP_transf_5"/>
    <property type="match status" value="1"/>
</dbReference>
<organism evidence="1 2">
    <name type="scientific">Terrihabitans soli</name>
    <dbReference type="NCBI Taxonomy" id="708113"/>
    <lineage>
        <taxon>Bacteria</taxon>
        <taxon>Pseudomonadati</taxon>
        <taxon>Pseudomonadota</taxon>
        <taxon>Alphaproteobacteria</taxon>
        <taxon>Hyphomicrobiales</taxon>
        <taxon>Terrihabitans</taxon>
    </lineage>
</organism>
<evidence type="ECO:0000313" key="2">
    <source>
        <dbReference type="Proteomes" id="UP000515317"/>
    </source>
</evidence>
<gene>
    <name evidence="1" type="ORF">IZ6_29430</name>
</gene>